<dbReference type="PROSITE" id="PS51257">
    <property type="entry name" value="PROKAR_LIPOPROTEIN"/>
    <property type="match status" value="1"/>
</dbReference>
<name>A0A974WH68_9BACT</name>
<keyword evidence="2 4" id="KW-0378">Hydrolase</keyword>
<dbReference type="KEGG" id="fuv:JR347_15870"/>
<dbReference type="PANTHER" id="PTHR23422:SF9">
    <property type="entry name" value="ZN-DEPENDENT HYDROLASE"/>
    <property type="match status" value="1"/>
</dbReference>
<protein>
    <submittedName>
        <fullName evidence="4">Zn-dependent hydrolase</fullName>
    </submittedName>
</protein>
<reference evidence="4" key="1">
    <citation type="submission" date="2021-02" db="EMBL/GenBank/DDBJ databases">
        <title>Fulvivirga sp. S481 isolated from sea water.</title>
        <authorList>
            <person name="Bae S.S."/>
            <person name="Baek K."/>
        </authorList>
    </citation>
    <scope>NUCLEOTIDE SEQUENCE</scope>
    <source>
        <strain evidence="4">S481</strain>
    </source>
</reference>
<dbReference type="Gene3D" id="3.30.540.30">
    <property type="match status" value="1"/>
</dbReference>
<dbReference type="InterPro" id="IPR039461">
    <property type="entry name" value="Peptidase_M49"/>
</dbReference>
<dbReference type="GO" id="GO:0046872">
    <property type="term" value="F:metal ion binding"/>
    <property type="evidence" value="ECO:0007669"/>
    <property type="project" value="UniProtKB-KW"/>
</dbReference>
<gene>
    <name evidence="4" type="ORF">JR347_15870</name>
</gene>
<keyword evidence="3" id="KW-0732">Signal</keyword>
<keyword evidence="5" id="KW-1185">Reference proteome</keyword>
<dbReference type="PANTHER" id="PTHR23422">
    <property type="entry name" value="DIPEPTIDYL PEPTIDASE III-RELATED"/>
    <property type="match status" value="1"/>
</dbReference>
<feature type="chain" id="PRO_5037261518" evidence="3">
    <location>
        <begin position="24"/>
        <end position="547"/>
    </location>
</feature>
<evidence type="ECO:0000313" key="5">
    <source>
        <dbReference type="Proteomes" id="UP000662783"/>
    </source>
</evidence>
<dbReference type="RefSeq" id="WP_205721565.1">
    <property type="nucleotide sequence ID" value="NZ_CP070608.1"/>
</dbReference>
<dbReference type="AlphaFoldDB" id="A0A974WH68"/>
<dbReference type="Proteomes" id="UP000662783">
    <property type="component" value="Chromosome"/>
</dbReference>
<accession>A0A974WH68</accession>
<organism evidence="4 5">
    <name type="scientific">Fulvivirga lutea</name>
    <dbReference type="NCBI Taxonomy" id="2810512"/>
    <lineage>
        <taxon>Bacteria</taxon>
        <taxon>Pseudomonadati</taxon>
        <taxon>Bacteroidota</taxon>
        <taxon>Cytophagia</taxon>
        <taxon>Cytophagales</taxon>
        <taxon>Fulvivirgaceae</taxon>
        <taxon>Fulvivirga</taxon>
    </lineage>
</organism>
<proteinExistence type="predicted"/>
<dbReference type="GO" id="GO:0008239">
    <property type="term" value="F:dipeptidyl-peptidase activity"/>
    <property type="evidence" value="ECO:0007669"/>
    <property type="project" value="TreeGrafter"/>
</dbReference>
<keyword evidence="1" id="KW-0479">Metal-binding</keyword>
<feature type="signal peptide" evidence="3">
    <location>
        <begin position="1"/>
        <end position="23"/>
    </location>
</feature>
<sequence length="547" mass="61426">MYKLFLRGAFVALLFAACQPADKKEEATAEPKMDKYEELNSKYTSVKLTTDISKLSESHKQMIPKLVEVAQIMDKLFWYEAFGEKESLLDTISDSGAKRFAEINYGPWDRLNGNQAFIDGVGEKPEGANFYPQDMTKEEFEAAELEDKASLYTFIRRNDEGNLESIPYNKMFKEDITRAAQLLTECSELAENPELKKYLALRAEALLTDDYYNSDIAWMDMKTNQLDMIVGPIETYEDQLFGYKAAHEAYILVKDMDWSKKLSKYAELLPELQKGLPVAAEYKAETPGTDSQLAAFDVIYYAGDCNAGSKTIAVNLPNDEEVQLKKGTRRSQLKNAMKAKFDKILVPIADLLIAEEQRKHITFDAFFANTMFHEVAHGLGIKNTINGKGTVREALKENASALEEGKADILGLYMITKLHEQGEVDGDLNDYYTTFMASIFRSVRFGASSAHGKANMIRFNFFKEMGAFQRGEDGYYTINYDKMTDAMNALSEKILMLQGNGDYEGVGKLVDEKANIGAELQGDLDRLSTAGIPVDVVFEQGVEVLGL</sequence>
<evidence type="ECO:0000256" key="1">
    <source>
        <dbReference type="ARBA" id="ARBA00022723"/>
    </source>
</evidence>
<evidence type="ECO:0000256" key="3">
    <source>
        <dbReference type="SAM" id="SignalP"/>
    </source>
</evidence>
<evidence type="ECO:0000313" key="4">
    <source>
        <dbReference type="EMBL" id="QSE97052.1"/>
    </source>
</evidence>
<evidence type="ECO:0000256" key="2">
    <source>
        <dbReference type="ARBA" id="ARBA00022801"/>
    </source>
</evidence>
<dbReference type="Pfam" id="PF03571">
    <property type="entry name" value="Peptidase_M49"/>
    <property type="match status" value="1"/>
</dbReference>
<dbReference type="GO" id="GO:0005737">
    <property type="term" value="C:cytoplasm"/>
    <property type="evidence" value="ECO:0007669"/>
    <property type="project" value="TreeGrafter"/>
</dbReference>
<dbReference type="EMBL" id="CP070608">
    <property type="protein sequence ID" value="QSE97052.1"/>
    <property type="molecule type" value="Genomic_DNA"/>
</dbReference>